<evidence type="ECO:0000256" key="2">
    <source>
        <dbReference type="ARBA" id="ARBA00006464"/>
    </source>
</evidence>
<organism evidence="10 11">
    <name type="scientific">Vagococcus entomophilus</name>
    <dbReference type="NCBI Taxonomy" id="1160095"/>
    <lineage>
        <taxon>Bacteria</taxon>
        <taxon>Bacillati</taxon>
        <taxon>Bacillota</taxon>
        <taxon>Bacilli</taxon>
        <taxon>Lactobacillales</taxon>
        <taxon>Enterococcaceae</taxon>
        <taxon>Vagococcus</taxon>
    </lineage>
</organism>
<evidence type="ECO:0000256" key="8">
    <source>
        <dbReference type="SAM" id="Phobius"/>
    </source>
</evidence>
<dbReference type="PANTHER" id="PTHR30576">
    <property type="entry name" value="COLANIC BIOSYNTHESIS UDP-GLUCOSE LIPID CARRIER TRANSFERASE"/>
    <property type="match status" value="1"/>
</dbReference>
<feature type="domain" description="Bacterial sugar transferase" evidence="9">
    <location>
        <begin position="61"/>
        <end position="252"/>
    </location>
</feature>
<comment type="subcellular location">
    <subcellularLocation>
        <location evidence="1">Cell membrane</location>
    </subcellularLocation>
</comment>
<evidence type="ECO:0000259" key="9">
    <source>
        <dbReference type="Pfam" id="PF02397"/>
    </source>
</evidence>
<accession>A0A430AIE0</accession>
<evidence type="ECO:0000313" key="10">
    <source>
        <dbReference type="EMBL" id="RSU07855.1"/>
    </source>
</evidence>
<evidence type="ECO:0000256" key="1">
    <source>
        <dbReference type="ARBA" id="ARBA00004236"/>
    </source>
</evidence>
<keyword evidence="7 8" id="KW-0472">Membrane</keyword>
<feature type="transmembrane region" description="Helical" evidence="8">
    <location>
        <begin position="66"/>
        <end position="89"/>
    </location>
</feature>
<dbReference type="InterPro" id="IPR003362">
    <property type="entry name" value="Bact_transf"/>
</dbReference>
<dbReference type="OrthoDB" id="9808602at2"/>
<dbReference type="GO" id="GO:0005886">
    <property type="term" value="C:plasma membrane"/>
    <property type="evidence" value="ECO:0007669"/>
    <property type="project" value="UniProtKB-SubCell"/>
</dbReference>
<protein>
    <recommendedName>
        <fullName evidence="9">Bacterial sugar transferase domain-containing protein</fullName>
    </recommendedName>
</protein>
<gene>
    <name evidence="10" type="ORF">CBF30_01040</name>
</gene>
<dbReference type="GO" id="GO:0016780">
    <property type="term" value="F:phosphotransferase activity, for other substituted phosphate groups"/>
    <property type="evidence" value="ECO:0007669"/>
    <property type="project" value="TreeGrafter"/>
</dbReference>
<evidence type="ECO:0000256" key="6">
    <source>
        <dbReference type="ARBA" id="ARBA00022989"/>
    </source>
</evidence>
<keyword evidence="4" id="KW-0808">Transferase</keyword>
<name>A0A430AIE0_9ENTE</name>
<evidence type="ECO:0000313" key="11">
    <source>
        <dbReference type="Proteomes" id="UP000288669"/>
    </source>
</evidence>
<keyword evidence="3" id="KW-1003">Cell membrane</keyword>
<dbReference type="Proteomes" id="UP000288669">
    <property type="component" value="Unassembled WGS sequence"/>
</dbReference>
<keyword evidence="5 8" id="KW-0812">Transmembrane</keyword>
<sequence length="258" mass="30401">MEIYVRFCPIQNRIKPYLVILNRNWNNNYGRSRLVGKIKESYSGNIEICKATSVSENFLGKRLFDIFIASFGVITFFCVFVLFFPIYMLGENKGHPLYKQKRIGKDGKYFYIYKFRSMIKHADEKLKNNPELYQKYIDNNYKLEPSEDPRITNFGKFIRRTSLDEIPQFINVLRGEMSIVGPRPIVEEELKEYGELKETFLQMKPGITGVWQVNGRSNVGYPERCELELSYLSKRGLIFDSWVVLVTIYHVFQKRGAF</sequence>
<dbReference type="EMBL" id="NGJZ01000001">
    <property type="protein sequence ID" value="RSU07855.1"/>
    <property type="molecule type" value="Genomic_DNA"/>
</dbReference>
<proteinExistence type="inferred from homology"/>
<evidence type="ECO:0000256" key="7">
    <source>
        <dbReference type="ARBA" id="ARBA00023136"/>
    </source>
</evidence>
<evidence type="ECO:0000256" key="3">
    <source>
        <dbReference type="ARBA" id="ARBA00022475"/>
    </source>
</evidence>
<dbReference type="AlphaFoldDB" id="A0A430AIE0"/>
<evidence type="ECO:0000256" key="4">
    <source>
        <dbReference type="ARBA" id="ARBA00022679"/>
    </source>
</evidence>
<evidence type="ECO:0000256" key="5">
    <source>
        <dbReference type="ARBA" id="ARBA00022692"/>
    </source>
</evidence>
<keyword evidence="6 8" id="KW-1133">Transmembrane helix</keyword>
<dbReference type="PANTHER" id="PTHR30576:SF4">
    <property type="entry name" value="UNDECAPRENYL-PHOSPHATE GALACTOSE PHOSPHOTRANSFERASE"/>
    <property type="match status" value="1"/>
</dbReference>
<dbReference type="Pfam" id="PF02397">
    <property type="entry name" value="Bac_transf"/>
    <property type="match status" value="1"/>
</dbReference>
<comment type="similarity">
    <text evidence="2">Belongs to the bacterial sugar transferase family.</text>
</comment>
<keyword evidence="11" id="KW-1185">Reference proteome</keyword>
<comment type="caution">
    <text evidence="10">The sequence shown here is derived from an EMBL/GenBank/DDBJ whole genome shotgun (WGS) entry which is preliminary data.</text>
</comment>
<reference evidence="10 11" key="1">
    <citation type="submission" date="2017-05" db="EMBL/GenBank/DDBJ databases">
        <title>Vagococcus spp. assemblies.</title>
        <authorList>
            <person name="Gulvik C.A."/>
        </authorList>
    </citation>
    <scope>NUCLEOTIDE SEQUENCE [LARGE SCALE GENOMIC DNA]</scope>
    <source>
        <strain evidence="10 11">DSM 24756</strain>
    </source>
</reference>